<proteinExistence type="predicted"/>
<reference evidence="1 2" key="1">
    <citation type="journal article" date="2022" name="bioRxiv">
        <title>Genomics of Preaxostyla Flagellates Illuminates Evolutionary Transitions and the Path Towards Mitochondrial Loss.</title>
        <authorList>
            <person name="Novak L.V.F."/>
            <person name="Treitli S.C."/>
            <person name="Pyrih J."/>
            <person name="Halakuc P."/>
            <person name="Pipaliya S.V."/>
            <person name="Vacek V."/>
            <person name="Brzon O."/>
            <person name="Soukal P."/>
            <person name="Eme L."/>
            <person name="Dacks J.B."/>
            <person name="Karnkowska A."/>
            <person name="Elias M."/>
            <person name="Hampl V."/>
        </authorList>
    </citation>
    <scope>NUCLEOTIDE SEQUENCE [LARGE SCALE GENOMIC DNA]</scope>
    <source>
        <strain evidence="1">NAU3</strain>
        <tissue evidence="1">Gut</tissue>
    </source>
</reference>
<dbReference type="Proteomes" id="UP001281761">
    <property type="component" value="Unassembled WGS sequence"/>
</dbReference>
<keyword evidence="2" id="KW-1185">Reference proteome</keyword>
<organism evidence="1 2">
    <name type="scientific">Blattamonas nauphoetae</name>
    <dbReference type="NCBI Taxonomy" id="2049346"/>
    <lineage>
        <taxon>Eukaryota</taxon>
        <taxon>Metamonada</taxon>
        <taxon>Preaxostyla</taxon>
        <taxon>Oxymonadida</taxon>
        <taxon>Blattamonas</taxon>
    </lineage>
</organism>
<gene>
    <name evidence="1" type="ORF">BLNAU_11836</name>
</gene>
<name>A0ABQ9XLA7_9EUKA</name>
<accession>A0ABQ9XLA7</accession>
<protein>
    <submittedName>
        <fullName evidence="1">Uncharacterized protein</fullName>
    </submittedName>
</protein>
<comment type="caution">
    <text evidence="1">The sequence shown here is derived from an EMBL/GenBank/DDBJ whole genome shotgun (WGS) entry which is preliminary data.</text>
</comment>
<dbReference type="EMBL" id="JARBJD010000094">
    <property type="protein sequence ID" value="KAK2953211.1"/>
    <property type="molecule type" value="Genomic_DNA"/>
</dbReference>
<evidence type="ECO:0000313" key="1">
    <source>
        <dbReference type="EMBL" id="KAK2953211.1"/>
    </source>
</evidence>
<sequence>MLNCHLSRIEWCERRPPFPNFFNEIYLAYYKQVKDYVVHLSLHPFALDDSERDTILDFLVILFRYDCEHKMTTAFREEMRKEMDASALSSSSPPFILTSELVCRLSNDEIVNILDRIVSLLDSDSSLDDDTILRICTFIRKRLNRVYLPELFRKAGRTTEQFFSAFKTLLTLHTVYVGRSHIESLLSPYTCKFQTTFDEWDDVDLATVEMLIPMTNPNNLSFASDSDSLTKFILYFVCQILPQTRHCATRLNLPQLERLLAPSIDILCRYFIQTRDFGNYERMRREVAFVDICSLCDQRVIAQSLGRLGFFSRFVSSLFDQNMNTSESIFYLIIDRRNNPNVGLEAQKVLQNTIPCFLEEGWQDALEFLFVQGEFDWTFGLQYRTRRRMQLLGANLNDNE</sequence>
<evidence type="ECO:0000313" key="2">
    <source>
        <dbReference type="Proteomes" id="UP001281761"/>
    </source>
</evidence>